<dbReference type="EMBL" id="CAJOBH010060471">
    <property type="protein sequence ID" value="CAF4422211.1"/>
    <property type="molecule type" value="Genomic_DNA"/>
</dbReference>
<accession>A0A8S2W1K8</accession>
<proteinExistence type="predicted"/>
<name>A0A8S2W1K8_9BILA</name>
<feature type="non-terminal residue" evidence="1">
    <location>
        <position position="19"/>
    </location>
</feature>
<evidence type="ECO:0000313" key="1">
    <source>
        <dbReference type="EMBL" id="CAF4422211.1"/>
    </source>
</evidence>
<reference evidence="1" key="1">
    <citation type="submission" date="2021-02" db="EMBL/GenBank/DDBJ databases">
        <authorList>
            <person name="Nowell W R."/>
        </authorList>
    </citation>
    <scope>NUCLEOTIDE SEQUENCE</scope>
</reference>
<dbReference type="Proteomes" id="UP000681967">
    <property type="component" value="Unassembled WGS sequence"/>
</dbReference>
<evidence type="ECO:0000313" key="2">
    <source>
        <dbReference type="Proteomes" id="UP000681967"/>
    </source>
</evidence>
<gene>
    <name evidence="1" type="ORF">BYL167_LOCUS32518</name>
</gene>
<dbReference type="AlphaFoldDB" id="A0A8S2W1K8"/>
<sequence>MHQKQIQFEKPQSTRGVTW</sequence>
<comment type="caution">
    <text evidence="1">The sequence shown here is derived from an EMBL/GenBank/DDBJ whole genome shotgun (WGS) entry which is preliminary data.</text>
</comment>
<organism evidence="1 2">
    <name type="scientific">Rotaria magnacalcarata</name>
    <dbReference type="NCBI Taxonomy" id="392030"/>
    <lineage>
        <taxon>Eukaryota</taxon>
        <taxon>Metazoa</taxon>
        <taxon>Spiralia</taxon>
        <taxon>Gnathifera</taxon>
        <taxon>Rotifera</taxon>
        <taxon>Eurotatoria</taxon>
        <taxon>Bdelloidea</taxon>
        <taxon>Philodinida</taxon>
        <taxon>Philodinidae</taxon>
        <taxon>Rotaria</taxon>
    </lineage>
</organism>
<protein>
    <submittedName>
        <fullName evidence="1">Uncharacterized protein</fullName>
    </submittedName>
</protein>